<name>A0ABZ0CYN7_9BURK</name>
<keyword evidence="2" id="KW-1185">Reference proteome</keyword>
<evidence type="ECO:0000313" key="1">
    <source>
        <dbReference type="EMBL" id="WOB10051.1"/>
    </source>
</evidence>
<reference evidence="1 2" key="1">
    <citation type="submission" date="2023-10" db="EMBL/GenBank/DDBJ databases">
        <title>Bacteria for the degradation of biodegradable plastic PBAT(Polybutylene adipate terephthalate).</title>
        <authorList>
            <person name="Weon H.-Y."/>
            <person name="Yeon J."/>
        </authorList>
    </citation>
    <scope>NUCLEOTIDE SEQUENCE [LARGE SCALE GENOMIC DNA]</scope>
    <source>
        <strain evidence="1 2">SBD 7-3</strain>
    </source>
</reference>
<proteinExistence type="predicted"/>
<organism evidence="1 2">
    <name type="scientific">Piscinibacter gummiphilus</name>
    <dbReference type="NCBI Taxonomy" id="946333"/>
    <lineage>
        <taxon>Bacteria</taxon>
        <taxon>Pseudomonadati</taxon>
        <taxon>Pseudomonadota</taxon>
        <taxon>Betaproteobacteria</taxon>
        <taxon>Burkholderiales</taxon>
        <taxon>Sphaerotilaceae</taxon>
        <taxon>Piscinibacter</taxon>
    </lineage>
</organism>
<dbReference type="RefSeq" id="WP_316702946.1">
    <property type="nucleotide sequence ID" value="NZ_CP136336.1"/>
</dbReference>
<dbReference type="Proteomes" id="UP001303946">
    <property type="component" value="Chromosome"/>
</dbReference>
<dbReference type="EMBL" id="CP136336">
    <property type="protein sequence ID" value="WOB10051.1"/>
    <property type="molecule type" value="Genomic_DNA"/>
</dbReference>
<protein>
    <recommendedName>
        <fullName evidence="3">Pentapeptide repeat-containing protein</fullName>
    </recommendedName>
</protein>
<evidence type="ECO:0008006" key="3">
    <source>
        <dbReference type="Google" id="ProtNLM"/>
    </source>
</evidence>
<evidence type="ECO:0000313" key="2">
    <source>
        <dbReference type="Proteomes" id="UP001303946"/>
    </source>
</evidence>
<gene>
    <name evidence="1" type="ORF">RXV79_08280</name>
</gene>
<accession>A0ABZ0CYN7</accession>
<sequence length="175" mass="19099">MTTGRRAVLPAHLRADCAACTGLCCVVPPFDAQQGFGFDKPAHTPCPHLCGDFKCGIHADLVDRGFRGCTVFDCHGAGQRVSQQLFPGQDWRDSADTARQMFGAYERMRGLHDLMALLYTASVHVDDARLTAQLDAIEHQSKHTPPDQIDAAELKRTTMALLADPAIRAALQALR</sequence>